<dbReference type="VEuPathDB" id="AmoebaDB:EHI_048420"/>
<comment type="caution">
    <text evidence="1">The sequence shown here is derived from an EMBL/GenBank/DDBJ whole genome shotgun (WGS) entry which is preliminary data.</text>
</comment>
<sequence>MKIDANTVLRFMEFSGCNNEYTAVHFLKKHRSLDDAVSSYYDQGCPEIEEPFGYTSIFDDSKVSHPNEEISTEDVTSNNGNENIIRKAFEEVAIEGLVNSENIELFCNKLGINGESGYELYLLGFIGGCELYQHFENKHIKLIEKALKGKTDVKEFLRQEFESLKGDKYYQFLKVVYRWLVILINEANKGVKKGMETNSMLDFLADVLRDVIQPKLQGDVFEQLINYIINVDPETRRKKQIQMDTFAYLPFFLTSFKDINSLKMSQNEIDNLCSLPTLYSDFLIFMNKENNQQVK</sequence>
<gene>
    <name evidence="1" type="ORF">CL6EHI_048420</name>
</gene>
<reference evidence="1 2" key="1">
    <citation type="submission" date="2016-05" db="EMBL/GenBank/DDBJ databases">
        <title>First whole genome sequencing of Entamoeba histolytica HM1:IMSS-clone-6.</title>
        <authorList>
            <person name="Mukherjee Avik.K."/>
            <person name="Izumyama S."/>
            <person name="Nakada-Tsukui K."/>
            <person name="Nozaki T."/>
        </authorList>
    </citation>
    <scope>NUCLEOTIDE SEQUENCE [LARGE SCALE GENOMIC DNA]</scope>
    <source>
        <strain evidence="1 2">HM1:IMSS clone 6</strain>
    </source>
</reference>
<dbReference type="VEuPathDB" id="AmoebaDB:EHI7A_086050"/>
<organism evidence="1 2">
    <name type="scientific">Entamoeba histolytica</name>
    <dbReference type="NCBI Taxonomy" id="5759"/>
    <lineage>
        <taxon>Eukaryota</taxon>
        <taxon>Amoebozoa</taxon>
        <taxon>Evosea</taxon>
        <taxon>Archamoebae</taxon>
        <taxon>Mastigamoebida</taxon>
        <taxon>Entamoebidae</taxon>
        <taxon>Entamoeba</taxon>
    </lineage>
</organism>
<dbReference type="VEuPathDB" id="AmoebaDB:EHI5A_129170"/>
<dbReference type="VEuPathDB" id="AmoebaDB:KM1_158800"/>
<dbReference type="Proteomes" id="UP000078387">
    <property type="component" value="Unassembled WGS sequence"/>
</dbReference>
<dbReference type="VEuPathDB" id="AmoebaDB:EHI8A_089140"/>
<dbReference type="OMA" id="CENIEPF"/>
<evidence type="ECO:0000313" key="1">
    <source>
        <dbReference type="EMBL" id="GAT99231.1"/>
    </source>
</evidence>
<proteinExistence type="predicted"/>
<accession>A0A5K1VMW2</accession>
<dbReference type="EMBL" id="BDEQ01000001">
    <property type="protein sequence ID" value="GAT99231.1"/>
    <property type="molecule type" value="Genomic_DNA"/>
</dbReference>
<name>A0A5K1VMW2_ENTHI</name>
<dbReference type="AlphaFoldDB" id="A0A5K1VMW2"/>
<protein>
    <recommendedName>
        <fullName evidence="3">UBA domain-containing protein</fullName>
    </recommendedName>
</protein>
<dbReference type="Pfam" id="PF14555">
    <property type="entry name" value="UBA_4"/>
    <property type="match status" value="1"/>
</dbReference>
<evidence type="ECO:0008006" key="3">
    <source>
        <dbReference type="Google" id="ProtNLM"/>
    </source>
</evidence>
<evidence type="ECO:0000313" key="2">
    <source>
        <dbReference type="Proteomes" id="UP000078387"/>
    </source>
</evidence>